<dbReference type="AlphaFoldDB" id="A0A8S3TR67"/>
<reference evidence="3" key="1">
    <citation type="submission" date="2021-03" db="EMBL/GenBank/DDBJ databases">
        <authorList>
            <person name="Bekaert M."/>
        </authorList>
    </citation>
    <scope>NUCLEOTIDE SEQUENCE</scope>
</reference>
<gene>
    <name evidence="3" type="ORF">MEDL_46386</name>
</gene>
<name>A0A8S3TR67_MYTED</name>
<keyword evidence="4" id="KW-1185">Reference proteome</keyword>
<accession>A0A8S3TR67</accession>
<evidence type="ECO:0000256" key="1">
    <source>
        <dbReference type="SAM" id="MobiDB-lite"/>
    </source>
</evidence>
<protein>
    <submittedName>
        <fullName evidence="3">Uncharacterized protein</fullName>
    </submittedName>
</protein>
<evidence type="ECO:0000313" key="4">
    <source>
        <dbReference type="Proteomes" id="UP000683360"/>
    </source>
</evidence>
<feature type="transmembrane region" description="Helical" evidence="2">
    <location>
        <begin position="387"/>
        <end position="407"/>
    </location>
</feature>
<keyword evidence="2" id="KW-0812">Transmembrane</keyword>
<dbReference type="EMBL" id="CAJPWZ010002217">
    <property type="protein sequence ID" value="CAG2233721.1"/>
    <property type="molecule type" value="Genomic_DNA"/>
</dbReference>
<evidence type="ECO:0000256" key="2">
    <source>
        <dbReference type="SAM" id="Phobius"/>
    </source>
</evidence>
<keyword evidence="2" id="KW-0472">Membrane</keyword>
<keyword evidence="2" id="KW-1133">Transmembrane helix</keyword>
<proteinExistence type="predicted"/>
<sequence length="443" mass="49339">MVKKDKCFGIKASLQFKQRAIDLDMYPVKFTFHSTDKTNLQGQPVKVSDTGFIHVLSSMPRKSFWDQGITQLMSVESMDKVGIKEIGPGAHQPISTVCNALIYPSSSDFTDRYDFSDYIVISFDVNVMVNYVELEIEHAYDFDKYNFNLAYVNEENEAFTDISNLKRTVMNNTLNLTLPSAMYTTAIKISSIHIDTNTNITQIIKMVAVVGCTRAVIDTNTGITNTNNQEWKLKLSENQIQTSPYLKVIPKSKNTNINREELFNLLEKPVSGSFSLTIPLAESQTDCNFTAKALHNVLEQTSMVAELKFENVKLTRKSDNSGEAVVISMDLTGLNQIEYNRGYMSLNDAVKEAVKSMTCTTNIDPKESSQSQLSQGTSSSSASSTGIIAGFSIVGLLLIVVLLFLICKTYKESSSKKEIKGQFRAPPNVNKGYNEYTVEDTGN</sequence>
<feature type="region of interest" description="Disordered" evidence="1">
    <location>
        <begin position="424"/>
        <end position="443"/>
    </location>
</feature>
<organism evidence="3 4">
    <name type="scientific">Mytilus edulis</name>
    <name type="common">Blue mussel</name>
    <dbReference type="NCBI Taxonomy" id="6550"/>
    <lineage>
        <taxon>Eukaryota</taxon>
        <taxon>Metazoa</taxon>
        <taxon>Spiralia</taxon>
        <taxon>Lophotrochozoa</taxon>
        <taxon>Mollusca</taxon>
        <taxon>Bivalvia</taxon>
        <taxon>Autobranchia</taxon>
        <taxon>Pteriomorphia</taxon>
        <taxon>Mytilida</taxon>
        <taxon>Mytiloidea</taxon>
        <taxon>Mytilidae</taxon>
        <taxon>Mytilinae</taxon>
        <taxon>Mytilus</taxon>
    </lineage>
</organism>
<comment type="caution">
    <text evidence="3">The sequence shown here is derived from an EMBL/GenBank/DDBJ whole genome shotgun (WGS) entry which is preliminary data.</text>
</comment>
<evidence type="ECO:0000313" key="3">
    <source>
        <dbReference type="EMBL" id="CAG2233721.1"/>
    </source>
</evidence>
<dbReference type="OrthoDB" id="6090726at2759"/>
<dbReference type="Proteomes" id="UP000683360">
    <property type="component" value="Unassembled WGS sequence"/>
</dbReference>